<dbReference type="InterPro" id="IPR036188">
    <property type="entry name" value="FAD/NAD-bd_sf"/>
</dbReference>
<dbReference type="EMBL" id="BMMW01000002">
    <property type="protein sequence ID" value="GGK49870.1"/>
    <property type="molecule type" value="Genomic_DNA"/>
</dbReference>
<dbReference type="InterPro" id="IPR023753">
    <property type="entry name" value="FAD/NAD-binding_dom"/>
</dbReference>
<reference evidence="7" key="1">
    <citation type="journal article" date="2014" name="Int. J. Syst. Evol. Microbiol.">
        <title>Complete genome sequence of Corynebacterium casei LMG S-19264T (=DSM 44701T), isolated from a smear-ripened cheese.</title>
        <authorList>
            <consortium name="US DOE Joint Genome Institute (JGI-PGF)"/>
            <person name="Walter F."/>
            <person name="Albersmeier A."/>
            <person name="Kalinowski J."/>
            <person name="Ruckert C."/>
        </authorList>
    </citation>
    <scope>NUCLEOTIDE SEQUENCE</scope>
    <source>
        <strain evidence="7">CGMCC 4.7278</strain>
    </source>
</reference>
<gene>
    <name evidence="7" type="ORF">GCM10011591_21740</name>
</gene>
<evidence type="ECO:0000256" key="3">
    <source>
        <dbReference type="ARBA" id="ARBA00022827"/>
    </source>
</evidence>
<dbReference type="PRINTS" id="PR00411">
    <property type="entry name" value="PNDRDTASEI"/>
</dbReference>
<dbReference type="Proteomes" id="UP000612956">
    <property type="component" value="Unassembled WGS sequence"/>
</dbReference>
<evidence type="ECO:0000256" key="4">
    <source>
        <dbReference type="ARBA" id="ARBA00023002"/>
    </source>
</evidence>
<evidence type="ECO:0000313" key="7">
    <source>
        <dbReference type="EMBL" id="GGK49870.1"/>
    </source>
</evidence>
<dbReference type="InterPro" id="IPR050446">
    <property type="entry name" value="FAD-oxidoreductase/Apoptosis"/>
</dbReference>
<dbReference type="Gene3D" id="3.30.390.30">
    <property type="match status" value="1"/>
</dbReference>
<dbReference type="GO" id="GO:0016651">
    <property type="term" value="F:oxidoreductase activity, acting on NAD(P)H"/>
    <property type="evidence" value="ECO:0007669"/>
    <property type="project" value="TreeGrafter"/>
</dbReference>
<proteinExistence type="predicted"/>
<dbReference type="PANTHER" id="PTHR43557:SF2">
    <property type="entry name" value="RIESKE DOMAIN-CONTAINING PROTEIN-RELATED"/>
    <property type="match status" value="1"/>
</dbReference>
<dbReference type="Pfam" id="PF07992">
    <property type="entry name" value="Pyr_redox_2"/>
    <property type="match status" value="1"/>
</dbReference>
<dbReference type="AlphaFoldDB" id="A0A917QGQ1"/>
<comment type="cofactor">
    <cofactor evidence="1">
        <name>FAD</name>
        <dbReference type="ChEBI" id="CHEBI:57692"/>
    </cofactor>
</comment>
<evidence type="ECO:0000259" key="5">
    <source>
        <dbReference type="Pfam" id="PF07992"/>
    </source>
</evidence>
<comment type="caution">
    <text evidence="7">The sequence shown here is derived from an EMBL/GenBank/DDBJ whole genome shotgun (WGS) entry which is preliminary data.</text>
</comment>
<dbReference type="RefSeq" id="WP_188828784.1">
    <property type="nucleotide sequence ID" value="NZ_BMMW01000002.1"/>
</dbReference>
<accession>A0A917QGQ1</accession>
<evidence type="ECO:0000259" key="6">
    <source>
        <dbReference type="Pfam" id="PF14759"/>
    </source>
</evidence>
<organism evidence="7 8">
    <name type="scientific">Nocardia camponoti</name>
    <dbReference type="NCBI Taxonomy" id="1616106"/>
    <lineage>
        <taxon>Bacteria</taxon>
        <taxon>Bacillati</taxon>
        <taxon>Actinomycetota</taxon>
        <taxon>Actinomycetes</taxon>
        <taxon>Mycobacteriales</taxon>
        <taxon>Nocardiaceae</taxon>
        <taxon>Nocardia</taxon>
    </lineage>
</organism>
<evidence type="ECO:0000256" key="1">
    <source>
        <dbReference type="ARBA" id="ARBA00001974"/>
    </source>
</evidence>
<dbReference type="PRINTS" id="PR00368">
    <property type="entry name" value="FADPNR"/>
</dbReference>
<keyword evidence="3" id="KW-0274">FAD</keyword>
<keyword evidence="2" id="KW-0285">Flavoprotein</keyword>
<sequence>MSAPIVIVGAGLAGLRTAEELRRAGYEGDVVLVGDEPRLPYDRPPLSKQFVRGETDDTTLRPAEFFAEKAIDVRVGNAVTSVDTAAKTLTLADGDTLAYDQLIIATGLRPRTLPSLPLVPGVHVLRAHTDAEALRTELATATRALIIGAGFIGCELAASFRAAGVDVTLVEPQPTPLASVLGAEVGELVARLHRAEGVDLRTGVGVESLVVEDDRVRGAVLTDGTEIAADLVVLGVGSVPVTEWLTDSGIDLAEPANGGGVLADVSGRTSVDGVWAVGDVAAWQHPSGAQKRVEHWTSAGEQAKLLVTALVGGAAPIARGVPYLWSDQYDLKIQALGTPSADDDVTVVTDDGRKFLAYYSRDGVLTAVLGAGMTAQVMKLRAKLATPTQVAELLTNA</sequence>
<keyword evidence="4" id="KW-0560">Oxidoreductase</keyword>
<dbReference type="PANTHER" id="PTHR43557">
    <property type="entry name" value="APOPTOSIS-INDUCING FACTOR 1"/>
    <property type="match status" value="1"/>
</dbReference>
<dbReference type="InterPro" id="IPR028202">
    <property type="entry name" value="Reductase_C"/>
</dbReference>
<dbReference type="Gene3D" id="3.50.50.60">
    <property type="entry name" value="FAD/NAD(P)-binding domain"/>
    <property type="match status" value="2"/>
</dbReference>
<feature type="domain" description="Reductase C-terminal" evidence="6">
    <location>
        <begin position="323"/>
        <end position="390"/>
    </location>
</feature>
<evidence type="ECO:0000313" key="8">
    <source>
        <dbReference type="Proteomes" id="UP000612956"/>
    </source>
</evidence>
<dbReference type="GO" id="GO:0005737">
    <property type="term" value="C:cytoplasm"/>
    <property type="evidence" value="ECO:0007669"/>
    <property type="project" value="TreeGrafter"/>
</dbReference>
<name>A0A917QGQ1_9NOCA</name>
<dbReference type="SUPFAM" id="SSF55424">
    <property type="entry name" value="FAD/NAD-linked reductases, dimerisation (C-terminal) domain"/>
    <property type="match status" value="1"/>
</dbReference>
<feature type="domain" description="FAD/NAD(P)-binding" evidence="5">
    <location>
        <begin position="5"/>
        <end position="303"/>
    </location>
</feature>
<evidence type="ECO:0000256" key="2">
    <source>
        <dbReference type="ARBA" id="ARBA00022630"/>
    </source>
</evidence>
<dbReference type="SUPFAM" id="SSF51905">
    <property type="entry name" value="FAD/NAD(P)-binding domain"/>
    <property type="match status" value="1"/>
</dbReference>
<keyword evidence="8" id="KW-1185">Reference proteome</keyword>
<dbReference type="Pfam" id="PF14759">
    <property type="entry name" value="Reductase_C"/>
    <property type="match status" value="1"/>
</dbReference>
<protein>
    <submittedName>
        <fullName evidence="7">Ferredoxin reductase</fullName>
    </submittedName>
</protein>
<dbReference type="InterPro" id="IPR016156">
    <property type="entry name" value="FAD/NAD-linked_Rdtase_dimer_sf"/>
</dbReference>
<reference evidence="7" key="2">
    <citation type="submission" date="2020-09" db="EMBL/GenBank/DDBJ databases">
        <authorList>
            <person name="Sun Q."/>
            <person name="Zhou Y."/>
        </authorList>
    </citation>
    <scope>NUCLEOTIDE SEQUENCE</scope>
    <source>
        <strain evidence="7">CGMCC 4.7278</strain>
    </source>
</reference>